<sequence length="370" mass="39283">MTTVLTVNAGSSSLKSHLVDAEHETVLAERTISHLPSREETHELLDGLLDEASHSGVEVDAVAHRLVHGGSEVRKATLADEDSIRAAWQAASLAPAHVPAALHLLEYTRDRLPDRPQVLCPDTAFHVGLPEEAATYPLPARWRERFGLRRYGFHGLSFQWATRRAAALLPGAADRLLLAHLGGGASVCAVRGGRSMDTSMGFTPLEGLPMTTRSGSVDPGMLLWLLTKEDPLTSADLADGLYHRSGLLGLSNGRSADTRDLVAAAAEGDTASELALAVFAHRTARELAGCATALDRIDAVVFTGEIGWDQPEVRSAVCARLALLGVSDSLSGNRSNDGLISEQGAAVPVLVIQTREELSLAAEAAAIVRR</sequence>
<feature type="active site" description="Proton donor/acceptor" evidence="6">
    <location>
        <position position="122"/>
    </location>
</feature>
<dbReference type="InterPro" id="IPR023865">
    <property type="entry name" value="Aliphatic_acid_kinase_CS"/>
</dbReference>
<evidence type="ECO:0000256" key="4">
    <source>
        <dbReference type="ARBA" id="ARBA00022777"/>
    </source>
</evidence>
<keyword evidence="5 6" id="KW-0067">ATP-binding</keyword>
<feature type="binding site" evidence="6">
    <location>
        <begin position="257"/>
        <end position="259"/>
    </location>
    <ligand>
        <name>ATP</name>
        <dbReference type="ChEBI" id="CHEBI:30616"/>
    </ligand>
</feature>
<reference evidence="9" key="1">
    <citation type="submission" date="2016-03" db="EMBL/GenBank/DDBJ databases">
        <title>Complete genome sequence of the type strain Actinoalloteichus hymeniacidonis DSM 45092.</title>
        <authorList>
            <person name="Schaffert L."/>
            <person name="Albersmeier A."/>
            <person name="Winkler A."/>
            <person name="Kalinowski J."/>
            <person name="Zotchev S."/>
            <person name="Ruckert C."/>
        </authorList>
    </citation>
    <scope>NUCLEOTIDE SEQUENCE [LARGE SCALE GENOMIC DNA]</scope>
    <source>
        <strain evidence="9">HPA177(T) (DSM 45092(T))</strain>
    </source>
</reference>
<dbReference type="PANTHER" id="PTHR21060:SF15">
    <property type="entry name" value="ACETATE KINASE-RELATED"/>
    <property type="match status" value="1"/>
</dbReference>
<dbReference type="NCBIfam" id="TIGR00016">
    <property type="entry name" value="ackA"/>
    <property type="match status" value="1"/>
</dbReference>
<comment type="subcellular location">
    <subcellularLocation>
        <location evidence="6">Cytoplasm</location>
    </subcellularLocation>
</comment>
<keyword evidence="6" id="KW-0963">Cytoplasm</keyword>
<dbReference type="InterPro" id="IPR004372">
    <property type="entry name" value="Ac/propionate_kinase"/>
</dbReference>
<feature type="binding site" evidence="6">
    <location>
        <position position="15"/>
    </location>
    <ligand>
        <name>ATP</name>
        <dbReference type="ChEBI" id="CHEBI:30616"/>
    </ligand>
</feature>
<feature type="binding site" evidence="6">
    <location>
        <begin position="180"/>
        <end position="184"/>
    </location>
    <ligand>
        <name>ATP</name>
        <dbReference type="ChEBI" id="CHEBI:30616"/>
    </ligand>
</feature>
<dbReference type="GO" id="GO:0006083">
    <property type="term" value="P:acetate metabolic process"/>
    <property type="evidence" value="ECO:0007669"/>
    <property type="project" value="TreeGrafter"/>
</dbReference>
<dbReference type="SUPFAM" id="SSF53067">
    <property type="entry name" value="Actin-like ATPase domain"/>
    <property type="match status" value="2"/>
</dbReference>
<dbReference type="PRINTS" id="PR00471">
    <property type="entry name" value="ACETATEKNASE"/>
</dbReference>
<dbReference type="GO" id="GO:0006085">
    <property type="term" value="P:acetyl-CoA biosynthetic process"/>
    <property type="evidence" value="ECO:0007669"/>
    <property type="project" value="UniProtKB-UniRule"/>
</dbReference>
<dbReference type="PROSITE" id="PS01076">
    <property type="entry name" value="ACETATE_KINASE_2"/>
    <property type="match status" value="1"/>
</dbReference>
<dbReference type="HAMAP" id="MF_00020">
    <property type="entry name" value="Acetate_kinase"/>
    <property type="match status" value="1"/>
</dbReference>
<comment type="cofactor">
    <cofactor evidence="6">
        <name>Mg(2+)</name>
        <dbReference type="ChEBI" id="CHEBI:18420"/>
    </cofactor>
    <cofactor evidence="6">
        <name>Mn(2+)</name>
        <dbReference type="ChEBI" id="CHEBI:29035"/>
    </cofactor>
    <text evidence="6">Mg(2+). Can also accept Mn(2+).</text>
</comment>
<comment type="catalytic activity">
    <reaction evidence="6">
        <text>acetate + ATP = acetyl phosphate + ADP</text>
        <dbReference type="Rhea" id="RHEA:11352"/>
        <dbReference type="ChEBI" id="CHEBI:22191"/>
        <dbReference type="ChEBI" id="CHEBI:30089"/>
        <dbReference type="ChEBI" id="CHEBI:30616"/>
        <dbReference type="ChEBI" id="CHEBI:456216"/>
        <dbReference type="EC" id="2.7.2.1"/>
    </reaction>
</comment>
<dbReference type="PIRSF" id="PIRSF000722">
    <property type="entry name" value="Acetate_prop_kin"/>
    <property type="match status" value="1"/>
</dbReference>
<feature type="binding site" evidence="6">
    <location>
        <position position="8"/>
    </location>
    <ligand>
        <name>Mg(2+)</name>
        <dbReference type="ChEBI" id="CHEBI:18420"/>
    </ligand>
</feature>
<feature type="site" description="Transition state stabilizer" evidence="6">
    <location>
        <position position="154"/>
    </location>
</feature>
<dbReference type="InterPro" id="IPR000890">
    <property type="entry name" value="Aliphatic_acid_kin_short-chain"/>
</dbReference>
<dbReference type="EMBL" id="CP014859">
    <property type="protein sequence ID" value="AOS63034.1"/>
    <property type="molecule type" value="Genomic_DNA"/>
</dbReference>
<dbReference type="GO" id="GO:0000287">
    <property type="term" value="F:magnesium ion binding"/>
    <property type="evidence" value="ECO:0007669"/>
    <property type="project" value="UniProtKB-UniRule"/>
</dbReference>
<evidence type="ECO:0000256" key="7">
    <source>
        <dbReference type="RuleBase" id="RU003835"/>
    </source>
</evidence>
<evidence type="ECO:0000313" key="9">
    <source>
        <dbReference type="Proteomes" id="UP000095210"/>
    </source>
</evidence>
<dbReference type="GO" id="GO:0005737">
    <property type="term" value="C:cytoplasm"/>
    <property type="evidence" value="ECO:0007669"/>
    <property type="project" value="UniProtKB-SubCell"/>
</dbReference>
<gene>
    <name evidence="6" type="primary">ackA</name>
    <name evidence="8" type="ORF">TL08_11100</name>
</gene>
<dbReference type="InterPro" id="IPR043129">
    <property type="entry name" value="ATPase_NBD"/>
</dbReference>
<keyword evidence="2 6" id="KW-0808">Transferase</keyword>
<keyword evidence="9" id="KW-1185">Reference proteome</keyword>
<evidence type="ECO:0000256" key="3">
    <source>
        <dbReference type="ARBA" id="ARBA00022741"/>
    </source>
</evidence>
<dbReference type="GO" id="GO:0008776">
    <property type="term" value="F:acetate kinase activity"/>
    <property type="evidence" value="ECO:0007669"/>
    <property type="project" value="UniProtKB-UniRule"/>
</dbReference>
<keyword evidence="4 6" id="KW-0418">Kinase</keyword>
<dbReference type="Pfam" id="PF00871">
    <property type="entry name" value="Acetate_kinase"/>
    <property type="match status" value="1"/>
</dbReference>
<dbReference type="GO" id="GO:0005524">
    <property type="term" value="F:ATP binding"/>
    <property type="evidence" value="ECO:0007669"/>
    <property type="project" value="UniProtKB-KW"/>
</dbReference>
<accession>A0AAC9HPA4</accession>
<evidence type="ECO:0000256" key="1">
    <source>
        <dbReference type="ARBA" id="ARBA00008748"/>
    </source>
</evidence>
<comment type="subunit">
    <text evidence="6">Homodimer.</text>
</comment>
<feature type="binding site" evidence="6">
    <location>
        <position position="65"/>
    </location>
    <ligand>
        <name>substrate</name>
    </ligand>
</feature>
<dbReference type="Gene3D" id="3.30.420.40">
    <property type="match status" value="2"/>
</dbReference>
<dbReference type="PROSITE" id="PS01075">
    <property type="entry name" value="ACETATE_KINASE_1"/>
    <property type="match status" value="1"/>
</dbReference>
<dbReference type="AlphaFoldDB" id="A0AAC9HPA4"/>
<evidence type="ECO:0000256" key="2">
    <source>
        <dbReference type="ARBA" id="ARBA00022679"/>
    </source>
</evidence>
<keyword evidence="6" id="KW-0460">Magnesium</keyword>
<comment type="similarity">
    <text evidence="1 6 7">Belongs to the acetokinase family.</text>
</comment>
<keyword evidence="6" id="KW-0479">Metal-binding</keyword>
<comment type="function">
    <text evidence="6">Catalyzes the formation of acetyl phosphate from acetate and ATP. Can also catalyze the reverse reaction.</text>
</comment>
<dbReference type="Proteomes" id="UP000095210">
    <property type="component" value="Chromosome"/>
</dbReference>
<evidence type="ECO:0000256" key="5">
    <source>
        <dbReference type="ARBA" id="ARBA00022840"/>
    </source>
</evidence>
<feature type="site" description="Transition state stabilizer" evidence="6">
    <location>
        <position position="213"/>
    </location>
</feature>
<comment type="caution">
    <text evidence="6">Lacks conserved residue(s) required for the propagation of feature annotation.</text>
</comment>
<feature type="binding site" evidence="6">
    <location>
        <position position="356"/>
    </location>
    <ligand>
        <name>Mg(2+)</name>
        <dbReference type="ChEBI" id="CHEBI:18420"/>
    </ligand>
</feature>
<name>A0AAC9HPA4_9PSEU</name>
<evidence type="ECO:0000256" key="6">
    <source>
        <dbReference type="HAMAP-Rule" id="MF_00020"/>
    </source>
</evidence>
<dbReference type="EC" id="2.7.2.1" evidence="6"/>
<protein>
    <recommendedName>
        <fullName evidence="6">Acetate kinase</fullName>
        <ecNumber evidence="6">2.7.2.1</ecNumber>
    </recommendedName>
    <alternativeName>
        <fullName evidence="6">Acetokinase</fullName>
    </alternativeName>
</protein>
<proteinExistence type="inferred from homology"/>
<keyword evidence="3 6" id="KW-0547">Nucleotide-binding</keyword>
<dbReference type="KEGG" id="ahm:TL08_11100"/>
<organism evidence="8 9">
    <name type="scientific">Actinoalloteichus hymeniacidonis</name>
    <dbReference type="NCBI Taxonomy" id="340345"/>
    <lineage>
        <taxon>Bacteria</taxon>
        <taxon>Bacillati</taxon>
        <taxon>Actinomycetota</taxon>
        <taxon>Actinomycetes</taxon>
        <taxon>Pseudonocardiales</taxon>
        <taxon>Pseudonocardiaceae</taxon>
        <taxon>Actinoalloteichus</taxon>
    </lineage>
</organism>
<comment type="pathway">
    <text evidence="6">Metabolic intermediate biosynthesis; acetyl-CoA biosynthesis; acetyl-CoA from acetate: step 1/2.</text>
</comment>
<dbReference type="PANTHER" id="PTHR21060">
    <property type="entry name" value="ACETATE KINASE"/>
    <property type="match status" value="1"/>
</dbReference>
<evidence type="ECO:0000313" key="8">
    <source>
        <dbReference type="EMBL" id="AOS63034.1"/>
    </source>
</evidence>